<accession>A0AAC9I3K4</accession>
<evidence type="ECO:0000313" key="1">
    <source>
        <dbReference type="EMBL" id="AOW09664.1"/>
    </source>
</evidence>
<dbReference type="KEGG" id="fgl:EM308_09195"/>
<keyword evidence="2" id="KW-1185">Reference proteome</keyword>
<dbReference type="RefSeq" id="WP_035633762.1">
    <property type="nucleotide sequence ID" value="NZ_CP017479.1"/>
</dbReference>
<protein>
    <submittedName>
        <fullName evidence="1">Uncharacterized protein</fullName>
    </submittedName>
</protein>
<name>A0AAC9I3K4_9FLAO</name>
<sequence>MTAYIISKKITSAYKFLVLLAFIVTLSCSTKYNSYPNREYEKAAKTYSGQLTTEHYNTLIKELERELKTTIPRDKSILINYQQDARNCILIRFDNNEIKRVTKNIINISKQMTSENNAVDYFVYKGDSPLKQYYPKNFNLILDSGYFANNVFTNNEICAAFFIVKPNGKFMTHFGDDYFTEVQNFLQSKD</sequence>
<dbReference type="Proteomes" id="UP000175968">
    <property type="component" value="Chromosome"/>
</dbReference>
<proteinExistence type="predicted"/>
<organism evidence="1 2">
    <name type="scientific">Flavobacterium gilvum</name>
    <dbReference type="NCBI Taxonomy" id="1492737"/>
    <lineage>
        <taxon>Bacteria</taxon>
        <taxon>Pseudomonadati</taxon>
        <taxon>Bacteroidota</taxon>
        <taxon>Flavobacteriia</taxon>
        <taxon>Flavobacteriales</taxon>
        <taxon>Flavobacteriaceae</taxon>
        <taxon>Flavobacterium</taxon>
    </lineage>
</organism>
<dbReference type="AlphaFoldDB" id="A0AAC9I3K4"/>
<gene>
    <name evidence="1" type="ORF">EM308_09195</name>
</gene>
<evidence type="ECO:0000313" key="2">
    <source>
        <dbReference type="Proteomes" id="UP000175968"/>
    </source>
</evidence>
<dbReference type="EMBL" id="CP017479">
    <property type="protein sequence ID" value="AOW09664.1"/>
    <property type="molecule type" value="Genomic_DNA"/>
</dbReference>
<reference evidence="1 2" key="1">
    <citation type="submission" date="2016-10" db="EMBL/GenBank/DDBJ databases">
        <title>Flavobacterium gilvum sp. nov., isolated from stream water.</title>
        <authorList>
            <person name="Shin S.-K."/>
            <person name="Cho Y.-J."/>
            <person name="Yi H."/>
        </authorList>
    </citation>
    <scope>NUCLEOTIDE SEQUENCE [LARGE SCALE GENOMIC DNA]</scope>
    <source>
        <strain evidence="1 2">EM1308</strain>
    </source>
</reference>